<dbReference type="Pfam" id="PF09839">
    <property type="entry name" value="DUF2066"/>
    <property type="match status" value="1"/>
</dbReference>
<protein>
    <submittedName>
        <fullName evidence="2">DUF2066 domain-containing protein</fullName>
    </submittedName>
</protein>
<evidence type="ECO:0000313" key="3">
    <source>
        <dbReference type="Proteomes" id="UP000316688"/>
    </source>
</evidence>
<feature type="chain" id="PRO_5022146672" evidence="1">
    <location>
        <begin position="27"/>
        <end position="350"/>
    </location>
</feature>
<dbReference type="RefSeq" id="WP_144347786.1">
    <property type="nucleotide sequence ID" value="NZ_VMKP01000002.1"/>
</dbReference>
<dbReference type="EMBL" id="VMKP01000002">
    <property type="protein sequence ID" value="TVO65571.1"/>
    <property type="molecule type" value="Genomic_DNA"/>
</dbReference>
<dbReference type="AlphaFoldDB" id="A0A557RK89"/>
<sequence length="350" mass="37602">MLNVLRISLAFAMGMTVLVMAPVVPAQDNLGAVEVPVADNSAAARDDVLVEALDALLVRLTGQPDIVGSAVAERLRGRVSDTVNGFSYRSVEVDDGDQAERETRLRVRFSRAAVRNALARDGVAVWPPSPPTVLVWLGAQRDGERFIAGSDRGEALLDALEAAARPLGIRPVAPLMDLQDRRNLGFADIAGGFVEPVRAASERYGADAVLMGRLQQGAGREDEVRWTLLPGDGEPVQRWRTRAASLEAVMAAGARGLAERLRQSLAYVADPDSRRQFTVSVDGIDSLAAHQAVAARLGELVGVTRVIPAEVGGDRVRWRLAIGVDAGRVERALAADPRLQPTGDGYRWRQ</sequence>
<organism evidence="2 3">
    <name type="scientific">Spiribacter aquaticus</name>
    <dbReference type="NCBI Taxonomy" id="1935996"/>
    <lineage>
        <taxon>Bacteria</taxon>
        <taxon>Pseudomonadati</taxon>
        <taxon>Pseudomonadota</taxon>
        <taxon>Gammaproteobacteria</taxon>
        <taxon>Chromatiales</taxon>
        <taxon>Ectothiorhodospiraceae</taxon>
        <taxon>Spiribacter</taxon>
    </lineage>
</organism>
<name>A0A557RK89_9GAMM</name>
<accession>A0A557RK89</accession>
<gene>
    <name evidence="2" type="ORF">FPL11_05765</name>
</gene>
<comment type="caution">
    <text evidence="2">The sequence shown here is derived from an EMBL/GenBank/DDBJ whole genome shotgun (WGS) entry which is preliminary data.</text>
</comment>
<evidence type="ECO:0000313" key="2">
    <source>
        <dbReference type="EMBL" id="TVO65571.1"/>
    </source>
</evidence>
<keyword evidence="1" id="KW-0732">Signal</keyword>
<dbReference type="InterPro" id="IPR018642">
    <property type="entry name" value="DUF2066"/>
</dbReference>
<proteinExistence type="predicted"/>
<feature type="signal peptide" evidence="1">
    <location>
        <begin position="1"/>
        <end position="26"/>
    </location>
</feature>
<evidence type="ECO:0000256" key="1">
    <source>
        <dbReference type="SAM" id="SignalP"/>
    </source>
</evidence>
<reference evidence="2 3" key="1">
    <citation type="submission" date="2019-07" db="EMBL/GenBank/DDBJ databases">
        <title>Reclasification of Spiribacter aquaticus.</title>
        <authorList>
            <person name="Leon M.J."/>
            <person name="Sanchez-Porro C."/>
            <person name="Ventosa A."/>
        </authorList>
    </citation>
    <scope>NUCLEOTIDE SEQUENCE [LARGE SCALE GENOMIC DNA]</scope>
    <source>
        <strain evidence="2 3">SP30</strain>
    </source>
</reference>
<dbReference type="Proteomes" id="UP000316688">
    <property type="component" value="Unassembled WGS sequence"/>
</dbReference>
<keyword evidence="3" id="KW-1185">Reference proteome</keyword>